<reference evidence="1 2" key="1">
    <citation type="submission" date="2020-02" db="EMBL/GenBank/DDBJ databases">
        <title>Characterization of phylogenetic diversity of novel bifidobacterial species isolated in Czech ZOOs.</title>
        <authorList>
            <person name="Lugli G.A."/>
            <person name="Vera N.B."/>
            <person name="Ventura M."/>
        </authorList>
    </citation>
    <scope>NUCLEOTIDE SEQUENCE [LARGE SCALE GENOMIC DNA]</scope>
    <source>
        <strain evidence="1 2">DSM 109957</strain>
    </source>
</reference>
<comment type="caution">
    <text evidence="1">The sequence shown here is derived from an EMBL/GenBank/DDBJ whole genome shotgun (WGS) entry which is preliminary data.</text>
</comment>
<dbReference type="AlphaFoldDB" id="A0A7Y0HQN3"/>
<name>A0A7Y0HQN3_9BIFI</name>
<evidence type="ECO:0000313" key="1">
    <source>
        <dbReference type="EMBL" id="NMM93090.1"/>
    </source>
</evidence>
<dbReference type="Proteomes" id="UP000532194">
    <property type="component" value="Unassembled WGS sequence"/>
</dbReference>
<dbReference type="Pfam" id="PF05973">
    <property type="entry name" value="Gp49"/>
    <property type="match status" value="1"/>
</dbReference>
<proteinExistence type="predicted"/>
<keyword evidence="2" id="KW-1185">Reference proteome</keyword>
<sequence length="124" mass="14516">MLSSDAIPKARFTWIKRADGSSEFMDFLESIDVKARAKLLARIEAIEIHGIEIATRMQWVKKLEYNLFEIRVQLSGNQYRSLYFQSTGNQYVITHGFSKKTQKTPKQEIIHARHMRDTWQGNPQ</sequence>
<protein>
    <submittedName>
        <fullName evidence="1">Toxin RelE</fullName>
    </submittedName>
</protein>
<dbReference type="EMBL" id="JAAIII010000001">
    <property type="protein sequence ID" value="NMM93090.1"/>
    <property type="molecule type" value="Genomic_DNA"/>
</dbReference>
<organism evidence="1 2">
    <name type="scientific">Bifidobacterium oedipodis</name>
    <dbReference type="NCBI Taxonomy" id="2675322"/>
    <lineage>
        <taxon>Bacteria</taxon>
        <taxon>Bacillati</taxon>
        <taxon>Actinomycetota</taxon>
        <taxon>Actinomycetes</taxon>
        <taxon>Bifidobacteriales</taxon>
        <taxon>Bifidobacteriaceae</taxon>
        <taxon>Bifidobacterium</taxon>
    </lineage>
</organism>
<evidence type="ECO:0000313" key="2">
    <source>
        <dbReference type="Proteomes" id="UP000532194"/>
    </source>
</evidence>
<dbReference type="InterPro" id="IPR009241">
    <property type="entry name" value="HigB-like"/>
</dbReference>
<gene>
    <name evidence="1" type="ORF">G1C95_0275</name>
</gene>
<accession>A0A7Y0HQN3</accession>